<keyword evidence="1" id="KW-0812">Transmembrane</keyword>
<protein>
    <submittedName>
        <fullName evidence="2">Uncharacterized protein</fullName>
    </submittedName>
</protein>
<dbReference type="Proteomes" id="UP000266723">
    <property type="component" value="Unassembled WGS sequence"/>
</dbReference>
<feature type="transmembrane region" description="Helical" evidence="1">
    <location>
        <begin position="20"/>
        <end position="39"/>
    </location>
</feature>
<dbReference type="EMBL" id="QGKV02000759">
    <property type="protein sequence ID" value="KAF3562849.1"/>
    <property type="molecule type" value="Genomic_DNA"/>
</dbReference>
<keyword evidence="1" id="KW-1133">Transmembrane helix</keyword>
<evidence type="ECO:0000313" key="2">
    <source>
        <dbReference type="EMBL" id="KAF3562849.1"/>
    </source>
</evidence>
<proteinExistence type="predicted"/>
<keyword evidence="1" id="KW-0472">Membrane</keyword>
<name>A0ABQ7CW16_BRACR</name>
<organism evidence="2 3">
    <name type="scientific">Brassica cretica</name>
    <name type="common">Mustard</name>
    <dbReference type="NCBI Taxonomy" id="69181"/>
    <lineage>
        <taxon>Eukaryota</taxon>
        <taxon>Viridiplantae</taxon>
        <taxon>Streptophyta</taxon>
        <taxon>Embryophyta</taxon>
        <taxon>Tracheophyta</taxon>
        <taxon>Spermatophyta</taxon>
        <taxon>Magnoliopsida</taxon>
        <taxon>eudicotyledons</taxon>
        <taxon>Gunneridae</taxon>
        <taxon>Pentapetalae</taxon>
        <taxon>rosids</taxon>
        <taxon>malvids</taxon>
        <taxon>Brassicales</taxon>
        <taxon>Brassicaceae</taxon>
        <taxon>Brassiceae</taxon>
        <taxon>Brassica</taxon>
    </lineage>
</organism>
<keyword evidence="3" id="KW-1185">Reference proteome</keyword>
<evidence type="ECO:0000313" key="3">
    <source>
        <dbReference type="Proteomes" id="UP000266723"/>
    </source>
</evidence>
<comment type="caution">
    <text evidence="2">The sequence shown here is derived from an EMBL/GenBank/DDBJ whole genome shotgun (WGS) entry which is preliminary data.</text>
</comment>
<evidence type="ECO:0000256" key="1">
    <source>
        <dbReference type="SAM" id="Phobius"/>
    </source>
</evidence>
<sequence length="222" mass="24314">MAQNGSGGGVSSTSLSEQSVWCYSFVVVSFVYSTLLFLLPPIRLLGLWRPSPALSFSVYPGLPLVSVLLVASSGGSDEVYALHEEVIRVACSLVSFVARKLASLSALSGSDEVYALHEEVIRVACSLVSFVARKLASLSALNGKKKKKYSRRWCLSSYFSYLFNNSCYHRRHGGNNFGGEADDKCLNQLVETMISGVKKEELMPNHKRNGYGLYAHQTGLNQ</sequence>
<gene>
    <name evidence="2" type="ORF">DY000_02013878</name>
</gene>
<accession>A0ABQ7CW16</accession>
<reference evidence="2 3" key="1">
    <citation type="journal article" date="2020" name="BMC Genomics">
        <title>Intraspecific diversification of the crop wild relative Brassica cretica Lam. using demographic model selection.</title>
        <authorList>
            <person name="Kioukis A."/>
            <person name="Michalopoulou V.A."/>
            <person name="Briers L."/>
            <person name="Pirintsos S."/>
            <person name="Studholme D.J."/>
            <person name="Pavlidis P."/>
            <person name="Sarris P.F."/>
        </authorList>
    </citation>
    <scope>NUCLEOTIDE SEQUENCE [LARGE SCALE GENOMIC DNA]</scope>
    <source>
        <strain evidence="3">cv. PFS-1207/04</strain>
    </source>
</reference>